<organism evidence="3 4">
    <name type="scientific">Polyplax serrata</name>
    <name type="common">Common mouse louse</name>
    <dbReference type="NCBI Taxonomy" id="468196"/>
    <lineage>
        <taxon>Eukaryota</taxon>
        <taxon>Metazoa</taxon>
        <taxon>Ecdysozoa</taxon>
        <taxon>Arthropoda</taxon>
        <taxon>Hexapoda</taxon>
        <taxon>Insecta</taxon>
        <taxon>Pterygota</taxon>
        <taxon>Neoptera</taxon>
        <taxon>Paraneoptera</taxon>
        <taxon>Psocodea</taxon>
        <taxon>Troctomorpha</taxon>
        <taxon>Phthiraptera</taxon>
        <taxon>Anoplura</taxon>
        <taxon>Polyplacidae</taxon>
        <taxon>Polyplax</taxon>
    </lineage>
</organism>
<dbReference type="Proteomes" id="UP001372834">
    <property type="component" value="Unassembled WGS sequence"/>
</dbReference>
<evidence type="ECO:0000256" key="2">
    <source>
        <dbReference type="SAM" id="SignalP"/>
    </source>
</evidence>
<proteinExistence type="predicted"/>
<feature type="signal peptide" evidence="2">
    <location>
        <begin position="1"/>
        <end position="21"/>
    </location>
</feature>
<feature type="transmembrane region" description="Helical" evidence="1">
    <location>
        <begin position="584"/>
        <end position="611"/>
    </location>
</feature>
<feature type="transmembrane region" description="Helical" evidence="1">
    <location>
        <begin position="749"/>
        <end position="768"/>
    </location>
</feature>
<feature type="transmembrane region" description="Helical" evidence="1">
    <location>
        <begin position="631"/>
        <end position="651"/>
    </location>
</feature>
<dbReference type="AlphaFoldDB" id="A0AAN8PNH2"/>
<feature type="transmembrane region" description="Helical" evidence="1">
    <location>
        <begin position="960"/>
        <end position="981"/>
    </location>
</feature>
<feature type="transmembrane region" description="Helical" evidence="1">
    <location>
        <begin position="710"/>
        <end position="729"/>
    </location>
</feature>
<evidence type="ECO:0008006" key="5">
    <source>
        <dbReference type="Google" id="ProtNLM"/>
    </source>
</evidence>
<dbReference type="EMBL" id="JAWJWE010000002">
    <property type="protein sequence ID" value="KAK6642381.1"/>
    <property type="molecule type" value="Genomic_DNA"/>
</dbReference>
<name>A0AAN8PNH2_POLSC</name>
<accession>A0AAN8PNH2</accession>
<keyword evidence="2" id="KW-0732">Signal</keyword>
<dbReference type="PANTHER" id="PTHR21274">
    <property type="entry name" value="MECKELIN"/>
    <property type="match status" value="1"/>
</dbReference>
<dbReference type="PANTHER" id="PTHR21274:SF0">
    <property type="entry name" value="MECKELIN"/>
    <property type="match status" value="1"/>
</dbReference>
<dbReference type="Pfam" id="PF09773">
    <property type="entry name" value="Meckelin"/>
    <property type="match status" value="1"/>
</dbReference>
<feature type="chain" id="PRO_5042970391" description="Meckelin" evidence="2">
    <location>
        <begin position="22"/>
        <end position="1025"/>
    </location>
</feature>
<feature type="transmembrane region" description="Helical" evidence="1">
    <location>
        <begin position="987"/>
        <end position="1007"/>
    </location>
</feature>
<evidence type="ECO:0000313" key="4">
    <source>
        <dbReference type="Proteomes" id="UP001372834"/>
    </source>
</evidence>
<keyword evidence="1" id="KW-0472">Membrane</keyword>
<keyword evidence="1" id="KW-0812">Transmembrane</keyword>
<sequence>MLLNPLICLGPFWLLLRPVCSAPFNTGEIIEVHEPSYCAIDEYFNVNQMKCITCDSDSNLIPSSDGMSCVCNERSKIKRWNFASFPVCEPCKEDEIPTKDHMDCIPCSRGGKNETVSCESFQCSPNTVFVYQFRSIEFCPLKKLIFVNLGGVETVKFALTLILFPMMIQAYPCAVDRHANGSLLDVASCMECTPGREPSYSGELCSPCKRNIASAQATCTCNEGQLFDGICVKDSLKNWPDERSTYVVTYENGKEVQSQFFTDYLLSSILFCKMGNHTSCQAVANMCTMTLYKDEKKSSPCALFSERKRIPTSNADAVPWLYYGEGEAPTVLSRRKITTQFNLNSNSPRGYLNLTGVIYTANGRLKTIQKVFEHTLQLCPGSWKFDSSFRFASKYSHTCKIPGQQLLTRDTEFIDLFLRYKEATGDLLYAIPILIRNLKTEGSKGNQENDRMQWQLVRRFFLVDKLSGVQSDETQSWNRIPRVTRYAKSITLNVKLVGQEEEGKIFVPYLDVFYGEITREEIERGDLVSLSFSVVYEMDNSLSHALEVSMGVFSGLAVVWSGIQTWSHTKRSGRVAIDFVTIGQLLIFTCGNLANVFFFIVFCACLNFFIFFKGQSVIHVLLPREDQETVIKLYIIFAFLLKIVEIARLIYNQITIDIFFIDWERPRARNLIPRTTGNADGEEEQPVSIWRTYFVANEWNEIQTKRKMNVNIHLLITIFLLQVVGLKYWATSHPELTNKYLTEDNESEFNFTCLFAVGGLVYLSTYIVQRLFMAFIYERYIKNGIQEFVDVCSMANISVFILALENYGYYIHGRSAHGFADTDMQSIINQLQREEEDLVGHRGLLPGTEQQTFEMTVPTQLRAYYRKVMAPLKNMSQSVKRLVSSISERSKMRSETVDRSVQAYKNMNRFLAAFLEHALKDLDYEVREKLFTESLLGIEFADAAEKGVFYSDNGHSFDNVLFYGNEFTLLTFDILLFSFVIVQVEDYLVAGMVTAGLSHIVSMIRNIGGRKNLAKKTLIDQRFLI</sequence>
<evidence type="ECO:0000313" key="3">
    <source>
        <dbReference type="EMBL" id="KAK6642381.1"/>
    </source>
</evidence>
<feature type="transmembrane region" description="Helical" evidence="1">
    <location>
        <begin position="542"/>
        <end position="563"/>
    </location>
</feature>
<dbReference type="GO" id="GO:0060271">
    <property type="term" value="P:cilium assembly"/>
    <property type="evidence" value="ECO:0007669"/>
    <property type="project" value="InterPro"/>
</dbReference>
<protein>
    <recommendedName>
        <fullName evidence="5">Meckelin</fullName>
    </recommendedName>
</protein>
<dbReference type="InterPro" id="IPR019170">
    <property type="entry name" value="Meckelin"/>
</dbReference>
<evidence type="ECO:0000256" key="1">
    <source>
        <dbReference type="SAM" id="Phobius"/>
    </source>
</evidence>
<gene>
    <name evidence="3" type="ORF">RUM43_003882</name>
</gene>
<dbReference type="GO" id="GO:0036038">
    <property type="term" value="C:MKS complex"/>
    <property type="evidence" value="ECO:0007669"/>
    <property type="project" value="InterPro"/>
</dbReference>
<keyword evidence="1" id="KW-1133">Transmembrane helix</keyword>
<reference evidence="3 4" key="1">
    <citation type="submission" date="2023-10" db="EMBL/GenBank/DDBJ databases">
        <title>Genomes of two closely related lineages of the louse Polyplax serrata with different host specificities.</title>
        <authorList>
            <person name="Martinu J."/>
            <person name="Tarabai H."/>
            <person name="Stefka J."/>
            <person name="Hypsa V."/>
        </authorList>
    </citation>
    <scope>NUCLEOTIDE SEQUENCE [LARGE SCALE GENOMIC DNA]</scope>
    <source>
        <strain evidence="3">HR10_N</strain>
    </source>
</reference>
<comment type="caution">
    <text evidence="3">The sequence shown here is derived from an EMBL/GenBank/DDBJ whole genome shotgun (WGS) entry which is preliminary data.</text>
</comment>